<gene>
    <name evidence="5" type="primary">bigR</name>
    <name evidence="5" type="ORF">HRbin17_00895</name>
</gene>
<comment type="caution">
    <text evidence="5">The sequence shown here is derived from an EMBL/GenBank/DDBJ whole genome shotgun (WGS) entry which is preliminary data.</text>
</comment>
<organism evidence="5 6">
    <name type="scientific">Candidatus Fervidibacter japonicus</name>
    <dbReference type="NCBI Taxonomy" id="2035412"/>
    <lineage>
        <taxon>Bacteria</taxon>
        <taxon>Candidatus Fervidibacterota</taxon>
        <taxon>Candidatus Fervidibacter</taxon>
    </lineage>
</organism>
<keyword evidence="3" id="KW-0804">Transcription</keyword>
<dbReference type="PANTHER" id="PTHR43132:SF2">
    <property type="entry name" value="ARSENICAL RESISTANCE OPERON REPRESSOR ARSR-RELATED"/>
    <property type="match status" value="1"/>
</dbReference>
<evidence type="ECO:0000259" key="4">
    <source>
        <dbReference type="PROSITE" id="PS50987"/>
    </source>
</evidence>
<dbReference type="InterPro" id="IPR011991">
    <property type="entry name" value="ArsR-like_HTH"/>
</dbReference>
<dbReference type="AlphaFoldDB" id="A0A2H5XB23"/>
<evidence type="ECO:0000256" key="1">
    <source>
        <dbReference type="ARBA" id="ARBA00023015"/>
    </source>
</evidence>
<reference evidence="6" key="1">
    <citation type="submission" date="2017-09" db="EMBL/GenBank/DDBJ databases">
        <title>Metaegenomics of thermophilic ammonia-oxidizing enrichment culture.</title>
        <authorList>
            <person name="Kato S."/>
            <person name="Suzuki K."/>
        </authorList>
    </citation>
    <scope>NUCLEOTIDE SEQUENCE [LARGE SCALE GENOMIC DNA]</scope>
</reference>
<dbReference type="Proteomes" id="UP000236173">
    <property type="component" value="Unassembled WGS sequence"/>
</dbReference>
<dbReference type="EMBL" id="BEHT01000010">
    <property type="protein sequence ID" value="GBC98383.1"/>
    <property type="molecule type" value="Genomic_DNA"/>
</dbReference>
<accession>A0A2H5XB23</accession>
<evidence type="ECO:0000313" key="6">
    <source>
        <dbReference type="Proteomes" id="UP000236173"/>
    </source>
</evidence>
<dbReference type="SUPFAM" id="SSF46785">
    <property type="entry name" value="Winged helix' DNA-binding domain"/>
    <property type="match status" value="1"/>
</dbReference>
<dbReference type="NCBIfam" id="NF033788">
    <property type="entry name" value="HTH_metalloreg"/>
    <property type="match status" value="1"/>
</dbReference>
<keyword evidence="1" id="KW-0805">Transcription regulation</keyword>
<dbReference type="PROSITE" id="PS50987">
    <property type="entry name" value="HTH_ARSR_2"/>
    <property type="match status" value="1"/>
</dbReference>
<dbReference type="InterPro" id="IPR001845">
    <property type="entry name" value="HTH_ArsR_DNA-bd_dom"/>
</dbReference>
<dbReference type="InterPro" id="IPR036388">
    <property type="entry name" value="WH-like_DNA-bd_sf"/>
</dbReference>
<proteinExistence type="predicted"/>
<dbReference type="GO" id="GO:0003677">
    <property type="term" value="F:DNA binding"/>
    <property type="evidence" value="ECO:0007669"/>
    <property type="project" value="UniProtKB-KW"/>
</dbReference>
<dbReference type="GO" id="GO:0003700">
    <property type="term" value="F:DNA-binding transcription factor activity"/>
    <property type="evidence" value="ECO:0007669"/>
    <property type="project" value="InterPro"/>
</dbReference>
<dbReference type="SMART" id="SM00418">
    <property type="entry name" value="HTH_ARSR"/>
    <property type="match status" value="1"/>
</dbReference>
<dbReference type="InterPro" id="IPR051011">
    <property type="entry name" value="Metal_resp_trans_reg"/>
</dbReference>
<dbReference type="PRINTS" id="PR00778">
    <property type="entry name" value="HTHARSR"/>
</dbReference>
<dbReference type="CDD" id="cd00090">
    <property type="entry name" value="HTH_ARSR"/>
    <property type="match status" value="1"/>
</dbReference>
<protein>
    <submittedName>
        <fullName evidence="5">Biofilm growth-associated repressor</fullName>
    </submittedName>
</protein>
<evidence type="ECO:0000256" key="2">
    <source>
        <dbReference type="ARBA" id="ARBA00023125"/>
    </source>
</evidence>
<dbReference type="Pfam" id="PF01022">
    <property type="entry name" value="HTH_5"/>
    <property type="match status" value="1"/>
</dbReference>
<dbReference type="Gene3D" id="1.10.10.10">
    <property type="entry name" value="Winged helix-like DNA-binding domain superfamily/Winged helix DNA-binding domain"/>
    <property type="match status" value="1"/>
</dbReference>
<keyword evidence="2" id="KW-0238">DNA-binding</keyword>
<dbReference type="PANTHER" id="PTHR43132">
    <property type="entry name" value="ARSENICAL RESISTANCE OPERON REPRESSOR ARSR-RELATED"/>
    <property type="match status" value="1"/>
</dbReference>
<sequence length="113" mass="13166">MRRLKPMTVDECAEFLRALSDRIRLKIIALLFDREWSVTELAHHLGLSQPHLSHHLGVLRSVGIVETRREGKRIFYRLSPTFRERAESGEEINLGCCSLRFNLRAPAQWVELD</sequence>
<evidence type="ECO:0000256" key="3">
    <source>
        <dbReference type="ARBA" id="ARBA00023163"/>
    </source>
</evidence>
<feature type="domain" description="HTH arsR-type" evidence="4">
    <location>
        <begin position="4"/>
        <end position="98"/>
    </location>
</feature>
<name>A0A2H5XB23_9BACT</name>
<evidence type="ECO:0000313" key="5">
    <source>
        <dbReference type="EMBL" id="GBC98383.1"/>
    </source>
</evidence>
<dbReference type="InterPro" id="IPR036390">
    <property type="entry name" value="WH_DNA-bd_sf"/>
</dbReference>